<feature type="domain" description="CUB" evidence="1">
    <location>
        <begin position="2"/>
        <end position="130"/>
    </location>
</feature>
<dbReference type="InterPro" id="IPR058698">
    <property type="entry name" value="CUB_metazoa"/>
</dbReference>
<dbReference type="PANTHER" id="PTHR33236:SF6">
    <property type="entry name" value="CUB DOMAIN-CONTAINING PROTEIN"/>
    <property type="match status" value="1"/>
</dbReference>
<dbReference type="AlphaFoldDB" id="A0ABD2P1C0"/>
<gene>
    <name evidence="2" type="ORF">HHI36_018600</name>
</gene>
<dbReference type="EMBL" id="JABFTP020000165">
    <property type="protein sequence ID" value="KAL3284441.1"/>
    <property type="molecule type" value="Genomic_DNA"/>
</dbReference>
<sequence>DEGCLQYFTGVSGQILSFNYNSTTGLQLSNQDYGICIRQERNFCGVQYTQCPDPDNDRPQSFTLSGNSNTNVPAMVGSTGSSNYCQSDYLIIPMVSNVGRPITGLSVSVDRICGGIFSADVTLTPNTVRSEYIICEICRVIDIEVSLFTL</sequence>
<comment type="caution">
    <text evidence="2">The sequence shown here is derived from an EMBL/GenBank/DDBJ whole genome shotgun (WGS) entry which is preliminary data.</text>
</comment>
<evidence type="ECO:0000313" key="2">
    <source>
        <dbReference type="EMBL" id="KAL3284441.1"/>
    </source>
</evidence>
<evidence type="ECO:0000313" key="3">
    <source>
        <dbReference type="Proteomes" id="UP001516400"/>
    </source>
</evidence>
<evidence type="ECO:0000259" key="1">
    <source>
        <dbReference type="Pfam" id="PF26080"/>
    </source>
</evidence>
<accession>A0ABD2P1C0</accession>
<feature type="non-terminal residue" evidence="2">
    <location>
        <position position="1"/>
    </location>
</feature>
<keyword evidence="3" id="KW-1185">Reference proteome</keyword>
<dbReference type="PANTHER" id="PTHR33236">
    <property type="entry name" value="INTRAFLAGELLAR TRANSPORT PROTEIN 122 FAMILY PROTEIN-RELATED"/>
    <property type="match status" value="1"/>
</dbReference>
<dbReference type="Pfam" id="PF26080">
    <property type="entry name" value="CUB_animal"/>
    <property type="match status" value="1"/>
</dbReference>
<proteinExistence type="predicted"/>
<name>A0ABD2P1C0_9CUCU</name>
<organism evidence="2 3">
    <name type="scientific">Cryptolaemus montrouzieri</name>
    <dbReference type="NCBI Taxonomy" id="559131"/>
    <lineage>
        <taxon>Eukaryota</taxon>
        <taxon>Metazoa</taxon>
        <taxon>Ecdysozoa</taxon>
        <taxon>Arthropoda</taxon>
        <taxon>Hexapoda</taxon>
        <taxon>Insecta</taxon>
        <taxon>Pterygota</taxon>
        <taxon>Neoptera</taxon>
        <taxon>Endopterygota</taxon>
        <taxon>Coleoptera</taxon>
        <taxon>Polyphaga</taxon>
        <taxon>Cucujiformia</taxon>
        <taxon>Coccinelloidea</taxon>
        <taxon>Coccinellidae</taxon>
        <taxon>Scymninae</taxon>
        <taxon>Scymnini</taxon>
        <taxon>Cryptolaemus</taxon>
    </lineage>
</organism>
<dbReference type="Proteomes" id="UP001516400">
    <property type="component" value="Unassembled WGS sequence"/>
</dbReference>
<reference evidence="2 3" key="1">
    <citation type="journal article" date="2021" name="BMC Biol.">
        <title>Horizontally acquired antibacterial genes associated with adaptive radiation of ladybird beetles.</title>
        <authorList>
            <person name="Li H.S."/>
            <person name="Tang X.F."/>
            <person name="Huang Y.H."/>
            <person name="Xu Z.Y."/>
            <person name="Chen M.L."/>
            <person name="Du X.Y."/>
            <person name="Qiu B.Y."/>
            <person name="Chen P.T."/>
            <person name="Zhang W."/>
            <person name="Slipinski A."/>
            <person name="Escalona H.E."/>
            <person name="Waterhouse R.M."/>
            <person name="Zwick A."/>
            <person name="Pang H."/>
        </authorList>
    </citation>
    <scope>NUCLEOTIDE SEQUENCE [LARGE SCALE GENOMIC DNA]</scope>
    <source>
        <strain evidence="2">SYSU2018</strain>
    </source>
</reference>
<protein>
    <recommendedName>
        <fullName evidence="1">CUB domain-containing protein</fullName>
    </recommendedName>
</protein>